<gene>
    <name evidence="2" type="ORF">VTL71DRAFT_3607</name>
</gene>
<reference evidence="2 3" key="1">
    <citation type="journal article" date="2024" name="Commun. Biol.">
        <title>Comparative genomic analysis of thermophilic fungi reveals convergent evolutionary adaptations and gene losses.</title>
        <authorList>
            <person name="Steindorff A.S."/>
            <person name="Aguilar-Pontes M.V."/>
            <person name="Robinson A.J."/>
            <person name="Andreopoulos B."/>
            <person name="LaButti K."/>
            <person name="Kuo A."/>
            <person name="Mondo S."/>
            <person name="Riley R."/>
            <person name="Otillar R."/>
            <person name="Haridas S."/>
            <person name="Lipzen A."/>
            <person name="Grimwood J."/>
            <person name="Schmutz J."/>
            <person name="Clum A."/>
            <person name="Reid I.D."/>
            <person name="Moisan M.C."/>
            <person name="Butler G."/>
            <person name="Nguyen T.T.M."/>
            <person name="Dewar K."/>
            <person name="Conant G."/>
            <person name="Drula E."/>
            <person name="Henrissat B."/>
            <person name="Hansel C."/>
            <person name="Singer S."/>
            <person name="Hutchinson M.I."/>
            <person name="de Vries R.P."/>
            <person name="Natvig D.O."/>
            <person name="Powell A.J."/>
            <person name="Tsang A."/>
            <person name="Grigoriev I.V."/>
        </authorList>
    </citation>
    <scope>NUCLEOTIDE SEQUENCE [LARGE SCALE GENOMIC DNA]</scope>
    <source>
        <strain evidence="2 3">CBS 494.80</strain>
    </source>
</reference>
<keyword evidence="3" id="KW-1185">Reference proteome</keyword>
<name>A0ABR4C8E6_9HELO</name>
<dbReference type="EMBL" id="JAZHXI010000012">
    <property type="protein sequence ID" value="KAL2065937.1"/>
    <property type="molecule type" value="Genomic_DNA"/>
</dbReference>
<protein>
    <submittedName>
        <fullName evidence="2">Uncharacterized protein</fullName>
    </submittedName>
</protein>
<evidence type="ECO:0000313" key="3">
    <source>
        <dbReference type="Proteomes" id="UP001595075"/>
    </source>
</evidence>
<evidence type="ECO:0000313" key="2">
    <source>
        <dbReference type="EMBL" id="KAL2065937.1"/>
    </source>
</evidence>
<accession>A0ABR4C8E6</accession>
<sequence length="152" mass="16827">MSRCISQSTTHYDFQYRTDTSKRKNGQFKEDLDISTRRLHKLSRSFHPDHPVLLDSTFSGTSSLAIDDLAPISTPRSCVLTSAHVLWSVVFDPLSCSLRFPSNSFLPSPVSCLLPALASLMRPPSSWPTISSRSLSSFRGLQPPAASSPFRV</sequence>
<feature type="region of interest" description="Disordered" evidence="1">
    <location>
        <begin position="133"/>
        <end position="152"/>
    </location>
</feature>
<evidence type="ECO:0000256" key="1">
    <source>
        <dbReference type="SAM" id="MobiDB-lite"/>
    </source>
</evidence>
<dbReference type="Proteomes" id="UP001595075">
    <property type="component" value="Unassembled WGS sequence"/>
</dbReference>
<comment type="caution">
    <text evidence="2">The sequence shown here is derived from an EMBL/GenBank/DDBJ whole genome shotgun (WGS) entry which is preliminary data.</text>
</comment>
<organism evidence="2 3">
    <name type="scientific">Oculimacula yallundae</name>
    <dbReference type="NCBI Taxonomy" id="86028"/>
    <lineage>
        <taxon>Eukaryota</taxon>
        <taxon>Fungi</taxon>
        <taxon>Dikarya</taxon>
        <taxon>Ascomycota</taxon>
        <taxon>Pezizomycotina</taxon>
        <taxon>Leotiomycetes</taxon>
        <taxon>Helotiales</taxon>
        <taxon>Ploettnerulaceae</taxon>
        <taxon>Oculimacula</taxon>
    </lineage>
</organism>
<proteinExistence type="predicted"/>